<accession>A0A8H6RI34</accession>
<protein>
    <submittedName>
        <fullName evidence="2">Uncharacterized protein</fullName>
    </submittedName>
</protein>
<gene>
    <name evidence="2" type="ORF">HII31_05771</name>
</gene>
<organism evidence="2 3">
    <name type="scientific">Pseudocercospora fuligena</name>
    <dbReference type="NCBI Taxonomy" id="685502"/>
    <lineage>
        <taxon>Eukaryota</taxon>
        <taxon>Fungi</taxon>
        <taxon>Dikarya</taxon>
        <taxon>Ascomycota</taxon>
        <taxon>Pezizomycotina</taxon>
        <taxon>Dothideomycetes</taxon>
        <taxon>Dothideomycetidae</taxon>
        <taxon>Mycosphaerellales</taxon>
        <taxon>Mycosphaerellaceae</taxon>
        <taxon>Pseudocercospora</taxon>
    </lineage>
</organism>
<evidence type="ECO:0000313" key="3">
    <source>
        <dbReference type="Proteomes" id="UP000660729"/>
    </source>
</evidence>
<sequence length="158" mass="18460">MRQPYTEDKDDMSLAERGRDNKPIATPNRTPQDEKVKLQRIIYDTEDEEDISLSERRRRAARTSQSPMAYTNHDDEEDDMPLWRRRRKVVNCNEESPIEMPTPRLIVTLPLPSIKVGRGRKQKTSVTKPRTRADGPQLETCKGSSTQQDIRRLMRLQI</sequence>
<keyword evidence="3" id="KW-1185">Reference proteome</keyword>
<reference evidence="2" key="1">
    <citation type="submission" date="2020-04" db="EMBL/GenBank/DDBJ databases">
        <title>Draft genome resource of the tomato pathogen Pseudocercospora fuligena.</title>
        <authorList>
            <person name="Zaccaron A."/>
        </authorList>
    </citation>
    <scope>NUCLEOTIDE SEQUENCE</scope>
    <source>
        <strain evidence="2">PF001</strain>
    </source>
</reference>
<feature type="compositionally biased region" description="Basic and acidic residues" evidence="1">
    <location>
        <begin position="1"/>
        <end position="22"/>
    </location>
</feature>
<evidence type="ECO:0000313" key="2">
    <source>
        <dbReference type="EMBL" id="KAF7192901.1"/>
    </source>
</evidence>
<dbReference type="EMBL" id="JABCIY010000102">
    <property type="protein sequence ID" value="KAF7192901.1"/>
    <property type="molecule type" value="Genomic_DNA"/>
</dbReference>
<feature type="region of interest" description="Disordered" evidence="1">
    <location>
        <begin position="116"/>
        <end position="148"/>
    </location>
</feature>
<comment type="caution">
    <text evidence="2">The sequence shown here is derived from an EMBL/GenBank/DDBJ whole genome shotgun (WGS) entry which is preliminary data.</text>
</comment>
<dbReference type="Proteomes" id="UP000660729">
    <property type="component" value="Unassembled WGS sequence"/>
</dbReference>
<dbReference type="OrthoDB" id="10581296at2759"/>
<dbReference type="AlphaFoldDB" id="A0A8H6RI34"/>
<name>A0A8H6RI34_9PEZI</name>
<feature type="region of interest" description="Disordered" evidence="1">
    <location>
        <begin position="1"/>
        <end position="79"/>
    </location>
</feature>
<proteinExistence type="predicted"/>
<evidence type="ECO:0000256" key="1">
    <source>
        <dbReference type="SAM" id="MobiDB-lite"/>
    </source>
</evidence>